<accession>H2ZDB7</accession>
<dbReference type="Ensembl" id="ENSCSAVT00000015761.1">
    <property type="protein sequence ID" value="ENSCSAVP00000015583.1"/>
    <property type="gene ID" value="ENSCSAVG00000009151.1"/>
</dbReference>
<reference evidence="3" key="1">
    <citation type="submission" date="2003-08" db="EMBL/GenBank/DDBJ databases">
        <authorList>
            <person name="Birren B."/>
            <person name="Nusbaum C."/>
            <person name="Abebe A."/>
            <person name="Abouelleil A."/>
            <person name="Adekoya E."/>
            <person name="Ait-zahra M."/>
            <person name="Allen N."/>
            <person name="Allen T."/>
            <person name="An P."/>
            <person name="Anderson M."/>
            <person name="Anderson S."/>
            <person name="Arachchi H."/>
            <person name="Armbruster J."/>
            <person name="Bachantsang P."/>
            <person name="Baldwin J."/>
            <person name="Barry A."/>
            <person name="Bayul T."/>
            <person name="Blitshsteyn B."/>
            <person name="Bloom T."/>
            <person name="Blye J."/>
            <person name="Boguslavskiy L."/>
            <person name="Borowsky M."/>
            <person name="Boukhgalter B."/>
            <person name="Brunache A."/>
            <person name="Butler J."/>
            <person name="Calixte N."/>
            <person name="Calvo S."/>
            <person name="Camarata J."/>
            <person name="Campo K."/>
            <person name="Chang J."/>
            <person name="Cheshatsang Y."/>
            <person name="Citroen M."/>
            <person name="Collymore A."/>
            <person name="Considine T."/>
            <person name="Cook A."/>
            <person name="Cooke P."/>
            <person name="Corum B."/>
            <person name="Cuomo C."/>
            <person name="David R."/>
            <person name="Dawoe T."/>
            <person name="Degray S."/>
            <person name="Dodge S."/>
            <person name="Dooley K."/>
            <person name="Dorje P."/>
            <person name="Dorjee K."/>
            <person name="Dorris L."/>
            <person name="Duffey N."/>
            <person name="Dupes A."/>
            <person name="Elkins T."/>
            <person name="Engels R."/>
            <person name="Erickson J."/>
            <person name="Farina A."/>
            <person name="Faro S."/>
            <person name="Ferreira P."/>
            <person name="Fischer H."/>
            <person name="Fitzgerald M."/>
            <person name="Foley K."/>
            <person name="Gage D."/>
            <person name="Galagan J."/>
            <person name="Gearin G."/>
            <person name="Gnerre S."/>
            <person name="Gnirke A."/>
            <person name="Goyette A."/>
            <person name="Graham J."/>
            <person name="Grandbois E."/>
            <person name="Gyaltsen K."/>
            <person name="Hafez N."/>
            <person name="Hagopian D."/>
            <person name="Hagos B."/>
            <person name="Hall J."/>
            <person name="Hatcher B."/>
            <person name="Heller A."/>
            <person name="Higgins H."/>
            <person name="Honan T."/>
            <person name="Horn A."/>
            <person name="Houde N."/>
            <person name="Hughes L."/>
            <person name="Hulme W."/>
            <person name="Husby E."/>
            <person name="Iliev I."/>
            <person name="Jaffe D."/>
            <person name="Jones C."/>
            <person name="Kamal M."/>
            <person name="Kamat A."/>
            <person name="Kamvysselis M."/>
            <person name="Karlsson E."/>
            <person name="Kells C."/>
            <person name="Kieu A."/>
            <person name="Kisner P."/>
            <person name="Kodira C."/>
            <person name="Kulbokas E."/>
            <person name="Labutti K."/>
            <person name="Lama D."/>
            <person name="Landers T."/>
            <person name="Leger J."/>
            <person name="Levine S."/>
            <person name="Lewis D."/>
            <person name="Lewis T."/>
            <person name="Lindblad-toh K."/>
            <person name="Liu X."/>
            <person name="Lokyitsang T."/>
            <person name="Lokyitsang Y."/>
            <person name="Lucien O."/>
            <person name="Lui A."/>
            <person name="Ma L.J."/>
            <person name="Mabbitt R."/>
            <person name="Macdonald J."/>
            <person name="Maclean C."/>
            <person name="Major J."/>
            <person name="Manning J."/>
            <person name="Marabella R."/>
            <person name="Maru K."/>
            <person name="Matthews C."/>
            <person name="Mauceli E."/>
            <person name="Mccarthy M."/>
            <person name="Mcdonough S."/>
            <person name="Mcghee T."/>
            <person name="Meldrim J."/>
            <person name="Meneus L."/>
            <person name="Mesirov J."/>
            <person name="Mihalev A."/>
            <person name="Mihova T."/>
            <person name="Mikkelsen T."/>
            <person name="Mlenga V."/>
            <person name="Moru K."/>
            <person name="Mozes J."/>
            <person name="Mulrain L."/>
            <person name="Munson G."/>
            <person name="Naylor J."/>
            <person name="Newes C."/>
            <person name="Nguyen C."/>
            <person name="Nguyen N."/>
            <person name="Nguyen T."/>
            <person name="Nicol R."/>
            <person name="Nielsen C."/>
            <person name="Nizzari M."/>
            <person name="Norbu C."/>
            <person name="Norbu N."/>
            <person name="O'donnell P."/>
            <person name="Okoawo O."/>
            <person name="O'leary S."/>
            <person name="Omotosho B."/>
            <person name="O'neill K."/>
            <person name="Osman S."/>
            <person name="Parker S."/>
            <person name="Perrin D."/>
            <person name="Phunkhang P."/>
            <person name="Piqani B."/>
            <person name="Purcell S."/>
            <person name="Rachupka T."/>
            <person name="Ramasamy U."/>
            <person name="Rameau R."/>
            <person name="Ray V."/>
            <person name="Raymond C."/>
            <person name="Retta R."/>
            <person name="Richardson S."/>
            <person name="Rise C."/>
            <person name="Rodriguez J."/>
            <person name="Rogers J."/>
            <person name="Rogov P."/>
            <person name="Rutman M."/>
            <person name="Schupbach R."/>
            <person name="Seaman C."/>
            <person name="Settipalli S."/>
            <person name="Sharpe T."/>
            <person name="Sheridan J."/>
            <person name="Sherpa N."/>
            <person name="Shi J."/>
            <person name="Smirnov S."/>
            <person name="Smith C."/>
            <person name="Sougnez C."/>
            <person name="Spencer B."/>
            <person name="Stalker J."/>
            <person name="Stange-thomann N."/>
            <person name="Stavropoulos S."/>
            <person name="Stetson K."/>
            <person name="Stone C."/>
            <person name="Stone S."/>
            <person name="Stubbs M."/>
            <person name="Talamas J."/>
            <person name="Tchuinga P."/>
            <person name="Tenzing P."/>
            <person name="Tesfaye S."/>
            <person name="Theodore J."/>
            <person name="Thoulutsang Y."/>
            <person name="Topham K."/>
            <person name="Towey S."/>
            <person name="Tsamla T."/>
            <person name="Tsomo N."/>
            <person name="Vallee D."/>
            <person name="Vassiliev H."/>
            <person name="Venkataraman V."/>
            <person name="Vinson J."/>
            <person name="Vo A."/>
            <person name="Wade C."/>
            <person name="Wang S."/>
            <person name="Wangchuk T."/>
            <person name="Wangdi T."/>
            <person name="Whittaker C."/>
            <person name="Wilkinson J."/>
            <person name="Wu Y."/>
            <person name="Wyman D."/>
            <person name="Yadav S."/>
            <person name="Yang S."/>
            <person name="Yang X."/>
            <person name="Yeager S."/>
            <person name="Yee E."/>
            <person name="Young G."/>
            <person name="Zainoun J."/>
            <person name="Zembeck L."/>
            <person name="Zimmer A."/>
            <person name="Zody M."/>
            <person name="Lander E."/>
        </authorList>
    </citation>
    <scope>NUCLEOTIDE SEQUENCE [LARGE SCALE GENOMIC DNA]</scope>
</reference>
<reference evidence="2" key="3">
    <citation type="submission" date="2025-09" db="UniProtKB">
        <authorList>
            <consortium name="Ensembl"/>
        </authorList>
    </citation>
    <scope>IDENTIFICATION</scope>
</reference>
<organism evidence="2 3">
    <name type="scientific">Ciona savignyi</name>
    <name type="common">Pacific transparent sea squirt</name>
    <dbReference type="NCBI Taxonomy" id="51511"/>
    <lineage>
        <taxon>Eukaryota</taxon>
        <taxon>Metazoa</taxon>
        <taxon>Chordata</taxon>
        <taxon>Tunicata</taxon>
        <taxon>Ascidiacea</taxon>
        <taxon>Phlebobranchia</taxon>
        <taxon>Cionidae</taxon>
        <taxon>Ciona</taxon>
    </lineage>
</organism>
<dbReference type="InParanoid" id="H2ZDB7"/>
<evidence type="ECO:0000256" key="1">
    <source>
        <dbReference type="SAM" id="MobiDB-lite"/>
    </source>
</evidence>
<evidence type="ECO:0000313" key="3">
    <source>
        <dbReference type="Proteomes" id="UP000007875"/>
    </source>
</evidence>
<protein>
    <submittedName>
        <fullName evidence="2">Uncharacterized protein</fullName>
    </submittedName>
</protein>
<dbReference type="AlphaFoldDB" id="H2ZDB7"/>
<proteinExistence type="predicted"/>
<sequence length="128" mass="14150">MKPRSRRSLRGSARKKPDIVVTNPGEKTGRRLAHHDHLKSTTQLTVVKVKPNSLLQRLKFASPSVGKRRIARKETKKMHHLSVDTLATTVSEDSDQGGGCSVDVASKKKPLNVFDLSIETLISMNKPS</sequence>
<feature type="compositionally biased region" description="Basic residues" evidence="1">
    <location>
        <begin position="1"/>
        <end position="14"/>
    </location>
</feature>
<dbReference type="HOGENOM" id="CLU_1964465_0_0_1"/>
<reference evidence="2" key="2">
    <citation type="submission" date="2025-08" db="UniProtKB">
        <authorList>
            <consortium name="Ensembl"/>
        </authorList>
    </citation>
    <scope>IDENTIFICATION</scope>
</reference>
<dbReference type="Proteomes" id="UP000007875">
    <property type="component" value="Unassembled WGS sequence"/>
</dbReference>
<name>H2ZDB7_CIOSA</name>
<evidence type="ECO:0000313" key="2">
    <source>
        <dbReference type="Ensembl" id="ENSCSAVP00000015583.1"/>
    </source>
</evidence>
<feature type="region of interest" description="Disordered" evidence="1">
    <location>
        <begin position="1"/>
        <end position="28"/>
    </location>
</feature>
<keyword evidence="3" id="KW-1185">Reference proteome</keyword>